<feature type="transmembrane region" description="Helical" evidence="1">
    <location>
        <begin position="22"/>
        <end position="44"/>
    </location>
</feature>
<organism evidence="2 3">
    <name type="scientific">Kipferlia bialata</name>
    <dbReference type="NCBI Taxonomy" id="797122"/>
    <lineage>
        <taxon>Eukaryota</taxon>
        <taxon>Metamonada</taxon>
        <taxon>Carpediemonas-like organisms</taxon>
        <taxon>Kipferlia</taxon>
    </lineage>
</organism>
<evidence type="ECO:0000313" key="2">
    <source>
        <dbReference type="EMBL" id="GCA62972.1"/>
    </source>
</evidence>
<accession>A0A391P3K3</accession>
<comment type="caution">
    <text evidence="2">The sequence shown here is derived from an EMBL/GenBank/DDBJ whole genome shotgun (WGS) entry which is preliminary data.</text>
</comment>
<gene>
    <name evidence="2" type="ORF">KIPB_007065</name>
</gene>
<protein>
    <submittedName>
        <fullName evidence="2">Uncharacterized protein</fullName>
    </submittedName>
</protein>
<sequence length="81" mass="8782">MSSAEIVANLKGEMLPSLDGNMKLICFILNILPLPGLGSVIAGLQGKKNSLIIVGILEFALSFLFIGWLHSIFIGYKLYSQ</sequence>
<keyword evidence="1" id="KW-0472">Membrane</keyword>
<keyword evidence="1" id="KW-1133">Transmembrane helix</keyword>
<keyword evidence="3" id="KW-1185">Reference proteome</keyword>
<dbReference type="Proteomes" id="UP000265618">
    <property type="component" value="Unassembled WGS sequence"/>
</dbReference>
<dbReference type="AlphaFoldDB" id="A0A391P3K3"/>
<feature type="transmembrane region" description="Helical" evidence="1">
    <location>
        <begin position="51"/>
        <end position="76"/>
    </location>
</feature>
<evidence type="ECO:0000313" key="3">
    <source>
        <dbReference type="Proteomes" id="UP000265618"/>
    </source>
</evidence>
<keyword evidence="1" id="KW-0812">Transmembrane</keyword>
<dbReference type="EMBL" id="BDIP01001925">
    <property type="protein sequence ID" value="GCA62972.1"/>
    <property type="molecule type" value="Genomic_DNA"/>
</dbReference>
<proteinExistence type="predicted"/>
<reference evidence="2 3" key="1">
    <citation type="journal article" date="2018" name="PLoS ONE">
        <title>The draft genome of Kipferlia bialata reveals reductive genome evolution in fornicate parasites.</title>
        <authorList>
            <person name="Tanifuji G."/>
            <person name="Takabayashi S."/>
            <person name="Kume K."/>
            <person name="Takagi M."/>
            <person name="Nakayama T."/>
            <person name="Kamikawa R."/>
            <person name="Inagaki Y."/>
            <person name="Hashimoto T."/>
        </authorList>
    </citation>
    <scope>NUCLEOTIDE SEQUENCE [LARGE SCALE GENOMIC DNA]</scope>
    <source>
        <strain evidence="2">NY0173</strain>
    </source>
</reference>
<evidence type="ECO:0000256" key="1">
    <source>
        <dbReference type="SAM" id="Phobius"/>
    </source>
</evidence>
<name>A0A391P3K3_9EUKA</name>